<sequence>MRFAFYGRISTDGYQDPASSRQWQFDLEARPIEGQGRIAVEFFDTGYSRNLSWHERPGAAELLAEAAQSDRRFDAVVIGEYERAFTGRQALQIIPYLRACTAWRCGCRNSMGLST</sequence>
<evidence type="ECO:0000313" key="1">
    <source>
        <dbReference type="EMBL" id="MBB4765122.1"/>
    </source>
</evidence>
<dbReference type="RefSeq" id="WP_184996227.1">
    <property type="nucleotide sequence ID" value="NZ_BOMK01000081.1"/>
</dbReference>
<reference evidence="1 2" key="1">
    <citation type="submission" date="2020-08" db="EMBL/GenBank/DDBJ databases">
        <title>Sequencing the genomes of 1000 actinobacteria strains.</title>
        <authorList>
            <person name="Klenk H.-P."/>
        </authorList>
    </citation>
    <scope>NUCLEOTIDE SEQUENCE [LARGE SCALE GENOMIC DNA]</scope>
    <source>
        <strain evidence="1 2">DSM 43149</strain>
    </source>
</reference>
<dbReference type="AlphaFoldDB" id="A0A7W7I2F8"/>
<proteinExistence type="predicted"/>
<dbReference type="SUPFAM" id="SSF53041">
    <property type="entry name" value="Resolvase-like"/>
    <property type="match status" value="1"/>
</dbReference>
<evidence type="ECO:0000313" key="2">
    <source>
        <dbReference type="Proteomes" id="UP000578112"/>
    </source>
</evidence>
<name>A0A7W7I2F8_9ACTN</name>
<dbReference type="EMBL" id="JACHNH010000001">
    <property type="protein sequence ID" value="MBB4765122.1"/>
    <property type="molecule type" value="Genomic_DNA"/>
</dbReference>
<organism evidence="1 2">
    <name type="scientific">Actinoplanes digitatis</name>
    <dbReference type="NCBI Taxonomy" id="1868"/>
    <lineage>
        <taxon>Bacteria</taxon>
        <taxon>Bacillati</taxon>
        <taxon>Actinomycetota</taxon>
        <taxon>Actinomycetes</taxon>
        <taxon>Micromonosporales</taxon>
        <taxon>Micromonosporaceae</taxon>
        <taxon>Actinoplanes</taxon>
    </lineage>
</organism>
<protein>
    <submittedName>
        <fullName evidence="1">DNA invertase Pin-like site-specific DNA recombinase</fullName>
    </submittedName>
</protein>
<dbReference type="Proteomes" id="UP000578112">
    <property type="component" value="Unassembled WGS sequence"/>
</dbReference>
<dbReference type="Gene3D" id="3.40.50.1390">
    <property type="entry name" value="Resolvase, N-terminal catalytic domain"/>
    <property type="match status" value="1"/>
</dbReference>
<dbReference type="GO" id="GO:0003677">
    <property type="term" value="F:DNA binding"/>
    <property type="evidence" value="ECO:0007669"/>
    <property type="project" value="InterPro"/>
</dbReference>
<dbReference type="GO" id="GO:0000150">
    <property type="term" value="F:DNA strand exchange activity"/>
    <property type="evidence" value="ECO:0007669"/>
    <property type="project" value="InterPro"/>
</dbReference>
<keyword evidence="2" id="KW-1185">Reference proteome</keyword>
<comment type="caution">
    <text evidence="1">The sequence shown here is derived from an EMBL/GenBank/DDBJ whole genome shotgun (WGS) entry which is preliminary data.</text>
</comment>
<accession>A0A7W7I2F8</accession>
<gene>
    <name evidence="1" type="ORF">BJ971_005678</name>
</gene>
<dbReference type="InterPro" id="IPR036162">
    <property type="entry name" value="Resolvase-like_N_sf"/>
</dbReference>